<dbReference type="InterPro" id="IPR036390">
    <property type="entry name" value="WH_DNA-bd_sf"/>
</dbReference>
<dbReference type="Gene3D" id="3.40.190.290">
    <property type="match status" value="1"/>
</dbReference>
<comment type="caution">
    <text evidence="7">The sequence shown here is derived from an EMBL/GenBank/DDBJ whole genome shotgun (WGS) entry which is preliminary data.</text>
</comment>
<dbReference type="InterPro" id="IPR005119">
    <property type="entry name" value="LysR_subst-bd"/>
</dbReference>
<name>A0ABQ6P9R2_9SPHN</name>
<dbReference type="CDD" id="cd05466">
    <property type="entry name" value="PBP2_LTTR_substrate"/>
    <property type="match status" value="1"/>
</dbReference>
<evidence type="ECO:0000259" key="6">
    <source>
        <dbReference type="PROSITE" id="PS50931"/>
    </source>
</evidence>
<dbReference type="Proteomes" id="UP001187221">
    <property type="component" value="Unassembled WGS sequence"/>
</dbReference>
<dbReference type="PANTHER" id="PTHR30126">
    <property type="entry name" value="HTH-TYPE TRANSCRIPTIONAL REGULATOR"/>
    <property type="match status" value="1"/>
</dbReference>
<dbReference type="SUPFAM" id="SSF53850">
    <property type="entry name" value="Periplasmic binding protein-like II"/>
    <property type="match status" value="1"/>
</dbReference>
<dbReference type="Pfam" id="PF03466">
    <property type="entry name" value="LysR_substrate"/>
    <property type="match status" value="1"/>
</dbReference>
<accession>A0ABQ6P9R2</accession>
<evidence type="ECO:0000256" key="1">
    <source>
        <dbReference type="ARBA" id="ARBA00009437"/>
    </source>
</evidence>
<sequence length="310" mass="33876">MSLTRLRAFVEVYRQRSFTTAARNLGLSQPAISQAIASLEATVGRPLFERHGRGVVPTGAARDLASDIGDRLDQAEAALAQARARSAELAGSIQIVGHPDFLAEVVAPQLGPLLESGIRVRLQGGSRTEIEQWLIHGEADLGVSSFPVTDRRLRGEQLREEGVHAVAAPSVVARLRTALAAGSDLPTFLAGLPLLSYGLDHPLIEEWLRRHGVSQDHVSPALVGQDVRSLRGLLEDGHGWTVLPEYLCRDRLESGALAEIPAPQLHTGQTDYGQPDHGKISYHLIWAPSALRQPRVAHVRHALIWRLYRR</sequence>
<reference evidence="7 8" key="1">
    <citation type="submission" date="2023-06" db="EMBL/GenBank/DDBJ databases">
        <title>Draft genome sequence of Novosphingobium sp. strain IK01.</title>
        <authorList>
            <person name="Hatamoto M."/>
            <person name="Ikarashi T."/>
            <person name="Yamaguchi T."/>
        </authorList>
    </citation>
    <scope>NUCLEOTIDE SEQUENCE [LARGE SCALE GENOMIC DNA]</scope>
    <source>
        <strain evidence="7 8">IK01</strain>
    </source>
</reference>
<dbReference type="PROSITE" id="PS50931">
    <property type="entry name" value="HTH_LYSR"/>
    <property type="match status" value="1"/>
</dbReference>
<keyword evidence="2" id="KW-0805">Transcription regulation</keyword>
<dbReference type="PRINTS" id="PR00039">
    <property type="entry name" value="HTHLYSR"/>
</dbReference>
<keyword evidence="3" id="KW-0238">DNA-binding</keyword>
<evidence type="ECO:0000256" key="5">
    <source>
        <dbReference type="SAM" id="Coils"/>
    </source>
</evidence>
<feature type="domain" description="HTH lysR-type" evidence="6">
    <location>
        <begin position="1"/>
        <end position="58"/>
    </location>
</feature>
<evidence type="ECO:0000313" key="7">
    <source>
        <dbReference type="EMBL" id="GMM61815.1"/>
    </source>
</evidence>
<evidence type="ECO:0000256" key="2">
    <source>
        <dbReference type="ARBA" id="ARBA00023015"/>
    </source>
</evidence>
<dbReference type="InterPro" id="IPR000847">
    <property type="entry name" value="LysR_HTH_N"/>
</dbReference>
<evidence type="ECO:0000313" key="8">
    <source>
        <dbReference type="Proteomes" id="UP001187221"/>
    </source>
</evidence>
<keyword evidence="4" id="KW-0804">Transcription</keyword>
<dbReference type="SUPFAM" id="SSF46785">
    <property type="entry name" value="Winged helix' DNA-binding domain"/>
    <property type="match status" value="1"/>
</dbReference>
<dbReference type="Pfam" id="PF00126">
    <property type="entry name" value="HTH_1"/>
    <property type="match status" value="1"/>
</dbReference>
<comment type="similarity">
    <text evidence="1">Belongs to the LysR transcriptional regulatory family.</text>
</comment>
<dbReference type="InterPro" id="IPR036388">
    <property type="entry name" value="WH-like_DNA-bd_sf"/>
</dbReference>
<dbReference type="Gene3D" id="1.10.10.10">
    <property type="entry name" value="Winged helix-like DNA-binding domain superfamily/Winged helix DNA-binding domain"/>
    <property type="match status" value="1"/>
</dbReference>
<dbReference type="RefSeq" id="WP_317975464.1">
    <property type="nucleotide sequence ID" value="NZ_BTFW01000001.1"/>
</dbReference>
<gene>
    <name evidence="7" type="ORF">NUTIK01_25920</name>
</gene>
<feature type="coiled-coil region" evidence="5">
    <location>
        <begin position="65"/>
        <end position="92"/>
    </location>
</feature>
<evidence type="ECO:0000256" key="4">
    <source>
        <dbReference type="ARBA" id="ARBA00023163"/>
    </source>
</evidence>
<evidence type="ECO:0000256" key="3">
    <source>
        <dbReference type="ARBA" id="ARBA00023125"/>
    </source>
</evidence>
<organism evidence="7 8">
    <name type="scientific">Novosphingobium pituita</name>
    <dbReference type="NCBI Taxonomy" id="3056842"/>
    <lineage>
        <taxon>Bacteria</taxon>
        <taxon>Pseudomonadati</taxon>
        <taxon>Pseudomonadota</taxon>
        <taxon>Alphaproteobacteria</taxon>
        <taxon>Sphingomonadales</taxon>
        <taxon>Sphingomonadaceae</taxon>
        <taxon>Novosphingobium</taxon>
    </lineage>
</organism>
<dbReference type="PANTHER" id="PTHR30126:SF39">
    <property type="entry name" value="HTH-TYPE TRANSCRIPTIONAL REGULATOR CYSL"/>
    <property type="match status" value="1"/>
</dbReference>
<keyword evidence="5" id="KW-0175">Coiled coil</keyword>
<keyword evidence="8" id="KW-1185">Reference proteome</keyword>
<proteinExistence type="inferred from homology"/>
<dbReference type="EMBL" id="BTFW01000001">
    <property type="protein sequence ID" value="GMM61815.1"/>
    <property type="molecule type" value="Genomic_DNA"/>
</dbReference>
<protein>
    <submittedName>
        <fullName evidence="7">LysR family transcriptional regulator</fullName>
    </submittedName>
</protein>